<proteinExistence type="predicted"/>
<accession>A0A1G9P2Q3</accession>
<evidence type="ECO:0000313" key="4">
    <source>
        <dbReference type="Proteomes" id="UP000198552"/>
    </source>
</evidence>
<dbReference type="Pfam" id="PF13566">
    <property type="entry name" value="DUF4130"/>
    <property type="match status" value="1"/>
</dbReference>
<dbReference type="RefSeq" id="WP_091565479.1">
    <property type="nucleotide sequence ID" value="NZ_FNHP01000001.1"/>
</dbReference>
<evidence type="ECO:0000256" key="1">
    <source>
        <dbReference type="SAM" id="MobiDB-lite"/>
    </source>
</evidence>
<dbReference type="InterPro" id="IPR023875">
    <property type="entry name" value="DNA_repair_put"/>
</dbReference>
<dbReference type="Proteomes" id="UP000198552">
    <property type="component" value="Unassembled WGS sequence"/>
</dbReference>
<reference evidence="4" key="1">
    <citation type="submission" date="2016-10" db="EMBL/GenBank/DDBJ databases">
        <authorList>
            <person name="Varghese N."/>
            <person name="Submissions S."/>
        </authorList>
    </citation>
    <scope>NUCLEOTIDE SEQUENCE [LARGE SCALE GENOMIC DNA]</scope>
    <source>
        <strain evidence="4">EPL6</strain>
    </source>
</reference>
<dbReference type="AlphaFoldDB" id="A0A1G9P2Q3"/>
<organism evidence="3 4">
    <name type="scientific">Oryzisolibacter propanilivorax</name>
    <dbReference type="NCBI Taxonomy" id="1527607"/>
    <lineage>
        <taxon>Bacteria</taxon>
        <taxon>Pseudomonadati</taxon>
        <taxon>Pseudomonadota</taxon>
        <taxon>Betaproteobacteria</taxon>
        <taxon>Burkholderiales</taxon>
        <taxon>Comamonadaceae</taxon>
        <taxon>Oryzisolibacter</taxon>
    </lineage>
</organism>
<dbReference type="InterPro" id="IPR025404">
    <property type="entry name" value="DUF4130"/>
</dbReference>
<keyword evidence="4" id="KW-1185">Reference proteome</keyword>
<protein>
    <submittedName>
        <fullName evidence="3">DNA polymerase</fullName>
    </submittedName>
</protein>
<feature type="region of interest" description="Disordered" evidence="1">
    <location>
        <begin position="304"/>
        <end position="326"/>
    </location>
</feature>
<dbReference type="EMBL" id="FNHP01000001">
    <property type="protein sequence ID" value="SDL92949.1"/>
    <property type="molecule type" value="Genomic_DNA"/>
</dbReference>
<sequence length="326" mass="35499">MHTVTLAHPTDWQGFRHAARALVQAGVLPSQVQWCTAQDADIDLFAQAADGACLPLAAGNSAPACSAARAAEDGAAAGAEAHPAGAHGVGAEGSAGHLPAPGVAALHVPAAFVRLCQRLVLHRDPARFALMYRLLWRLAHEPALRHDPLDADRLQAQHMARAVARDLHKMHAFVRFRPVTEADDQTLQVAWFEPRHYIAEAAAPFFVRRFTQLRWAILTPDASVRWDGARLHLGPGAQRADAPPPDAGEALWLTYYRHIFNPARLKTAAMHREMPRHYWRNLPEAALIGELVQGAASRSARMVEAAPTTPRRRIAAPGTAPPRRPS</sequence>
<evidence type="ECO:0000259" key="2">
    <source>
        <dbReference type="Pfam" id="PF13566"/>
    </source>
</evidence>
<dbReference type="STRING" id="1527607.SAMN05428957_101156"/>
<feature type="domain" description="DUF4130" evidence="2">
    <location>
        <begin position="126"/>
        <end position="284"/>
    </location>
</feature>
<evidence type="ECO:0000313" key="3">
    <source>
        <dbReference type="EMBL" id="SDL92949.1"/>
    </source>
</evidence>
<gene>
    <name evidence="3" type="ORF">SAMN05428957_101156</name>
</gene>
<dbReference type="OrthoDB" id="5290748at2"/>
<name>A0A1G9P2Q3_9BURK</name>
<dbReference type="NCBIfam" id="TIGR03915">
    <property type="entry name" value="SAM_7_link_chp"/>
    <property type="match status" value="1"/>
</dbReference>